<reference evidence="3 4" key="1">
    <citation type="journal article" date="2021" name="Microbiol. Resour. Announc.">
        <title>Draft Genome Sequence of Coralloluteibacterium stylophorae LMG 29479T.</title>
        <authorList>
            <person name="Karlyshev A.V."/>
            <person name="Kudryashova E.B."/>
            <person name="Ariskina E.V."/>
            <person name="Conroy A.P."/>
            <person name="Abidueva E.Y."/>
        </authorList>
    </citation>
    <scope>NUCLEOTIDE SEQUENCE [LARGE SCALE GENOMIC DNA]</scope>
    <source>
        <strain evidence="3 4">LMG 29479</strain>
    </source>
</reference>
<gene>
    <name evidence="3" type="ORF">KB893_014005</name>
    <name evidence="2" type="ORF">KB893_02160</name>
</gene>
<dbReference type="Proteomes" id="UP000675747">
    <property type="component" value="Unassembled WGS sequence"/>
</dbReference>
<keyword evidence="1" id="KW-1133">Transmembrane helix</keyword>
<dbReference type="AlphaFoldDB" id="A0A8J7VSS5"/>
<evidence type="ECO:0008006" key="5">
    <source>
        <dbReference type="Google" id="ProtNLM"/>
    </source>
</evidence>
<feature type="transmembrane region" description="Helical" evidence="1">
    <location>
        <begin position="33"/>
        <end position="54"/>
    </location>
</feature>
<evidence type="ECO:0000313" key="3">
    <source>
        <dbReference type="EMBL" id="MBS7458249.1"/>
    </source>
</evidence>
<feature type="transmembrane region" description="Helical" evidence="1">
    <location>
        <begin position="125"/>
        <end position="145"/>
    </location>
</feature>
<protein>
    <recommendedName>
        <fullName evidence="5">Transmembrane transport protein</fullName>
    </recommendedName>
</protein>
<dbReference type="EMBL" id="JAGQFT010000007">
    <property type="protein sequence ID" value="MBR0561328.1"/>
    <property type="molecule type" value="Genomic_DNA"/>
</dbReference>
<feature type="transmembrane region" description="Helical" evidence="1">
    <location>
        <begin position="66"/>
        <end position="85"/>
    </location>
</feature>
<keyword evidence="1" id="KW-0812">Transmembrane</keyword>
<feature type="transmembrane region" description="Helical" evidence="1">
    <location>
        <begin position="97"/>
        <end position="119"/>
    </location>
</feature>
<evidence type="ECO:0000256" key="1">
    <source>
        <dbReference type="SAM" id="Phobius"/>
    </source>
</evidence>
<keyword evidence="4" id="KW-1185">Reference proteome</keyword>
<reference evidence="2" key="2">
    <citation type="submission" date="2021-04" db="EMBL/GenBank/DDBJ databases">
        <authorList>
            <person name="Karlyshev A.V."/>
        </authorList>
    </citation>
    <scope>NUCLEOTIDE SEQUENCE</scope>
    <source>
        <strain evidence="2">LMG 29479</strain>
    </source>
</reference>
<evidence type="ECO:0000313" key="4">
    <source>
        <dbReference type="Proteomes" id="UP000675747"/>
    </source>
</evidence>
<name>A0A8J7VSS5_9GAMM</name>
<dbReference type="EMBL" id="JAGQFT020000009">
    <property type="protein sequence ID" value="MBS7458249.1"/>
    <property type="molecule type" value="Genomic_DNA"/>
</dbReference>
<proteinExistence type="predicted"/>
<keyword evidence="1" id="KW-0472">Membrane</keyword>
<evidence type="ECO:0000313" key="2">
    <source>
        <dbReference type="EMBL" id="MBR0561328.1"/>
    </source>
</evidence>
<dbReference type="RefSeq" id="WP_211925292.1">
    <property type="nucleotide sequence ID" value="NZ_JAGQFT020000009.1"/>
</dbReference>
<comment type="caution">
    <text evidence="2">The sequence shown here is derived from an EMBL/GenBank/DDBJ whole genome shotgun (WGS) entry which is preliminary data.</text>
</comment>
<sequence>MNDDETMAAARPVPEAEELQRLVRRQLAPHARLAHVALLLAAAAVTVALLALGMGEPGLPVRTRTALLALGAIGLGWTGYAGWVLRTRQVLLGRHRVIAAAIGLAASAAFTASALAASVLAGSPAAVAASVAGLLLSALAALQLHRARRAVAALRARRDALERALVARR</sequence>
<accession>A0A8J7VSS5</accession>
<organism evidence="2">
    <name type="scientific">Coralloluteibacterium stylophorae</name>
    <dbReference type="NCBI Taxonomy" id="1776034"/>
    <lineage>
        <taxon>Bacteria</taxon>
        <taxon>Pseudomonadati</taxon>
        <taxon>Pseudomonadota</taxon>
        <taxon>Gammaproteobacteria</taxon>
        <taxon>Lysobacterales</taxon>
        <taxon>Lysobacteraceae</taxon>
        <taxon>Coralloluteibacterium</taxon>
    </lineage>
</organism>